<dbReference type="GO" id="GO:0030632">
    <property type="term" value="P:D-alanine biosynthetic process"/>
    <property type="evidence" value="ECO:0007669"/>
    <property type="project" value="TreeGrafter"/>
</dbReference>
<evidence type="ECO:0000313" key="8">
    <source>
        <dbReference type="Proteomes" id="UP000198877"/>
    </source>
</evidence>
<dbReference type="NCBIfam" id="TIGR00492">
    <property type="entry name" value="alr"/>
    <property type="match status" value="1"/>
</dbReference>
<evidence type="ECO:0000256" key="2">
    <source>
        <dbReference type="ARBA" id="ARBA00022898"/>
    </source>
</evidence>
<evidence type="ECO:0000259" key="6">
    <source>
        <dbReference type="SMART" id="SM01005"/>
    </source>
</evidence>
<dbReference type="GO" id="GO:0005829">
    <property type="term" value="C:cytosol"/>
    <property type="evidence" value="ECO:0007669"/>
    <property type="project" value="TreeGrafter"/>
</dbReference>
<dbReference type="Gene3D" id="3.20.20.10">
    <property type="entry name" value="Alanine racemase"/>
    <property type="match status" value="1"/>
</dbReference>
<dbReference type="Proteomes" id="UP000198877">
    <property type="component" value="Unassembled WGS sequence"/>
</dbReference>
<dbReference type="InterPro" id="IPR020622">
    <property type="entry name" value="Ala_racemase_pyridoxalP-BS"/>
</dbReference>
<feature type="binding site" evidence="5">
    <location>
        <position position="311"/>
    </location>
    <ligand>
        <name>substrate</name>
    </ligand>
</feature>
<keyword evidence="3" id="KW-0413">Isomerase</keyword>
<evidence type="ECO:0000256" key="3">
    <source>
        <dbReference type="ARBA" id="ARBA00023235"/>
    </source>
</evidence>
<dbReference type="PROSITE" id="PS00395">
    <property type="entry name" value="ALANINE_RACEMASE"/>
    <property type="match status" value="1"/>
</dbReference>
<dbReference type="RefSeq" id="WP_091741516.1">
    <property type="nucleotide sequence ID" value="NZ_FOYR01000004.1"/>
</dbReference>
<dbReference type="InterPro" id="IPR029066">
    <property type="entry name" value="PLP-binding_barrel"/>
</dbReference>
<evidence type="ECO:0000313" key="7">
    <source>
        <dbReference type="EMBL" id="SFR72531.1"/>
    </source>
</evidence>
<reference evidence="8" key="1">
    <citation type="submission" date="2016-10" db="EMBL/GenBank/DDBJ databases">
        <authorList>
            <person name="Varghese N."/>
            <person name="Submissions S."/>
        </authorList>
    </citation>
    <scope>NUCLEOTIDE SEQUENCE [LARGE SCALE GENOMIC DNA]</scope>
    <source>
        <strain evidence="8">CL127</strain>
    </source>
</reference>
<protein>
    <submittedName>
        <fullName evidence="7">Alanine racemase</fullName>
    </submittedName>
</protein>
<name>A0A1I6J0Z1_9MICO</name>
<dbReference type="InterPro" id="IPR009006">
    <property type="entry name" value="Ala_racemase/Decarboxylase_C"/>
</dbReference>
<dbReference type="Gene3D" id="2.40.37.10">
    <property type="entry name" value="Lyase, Ornithine Decarboxylase, Chain A, domain 1"/>
    <property type="match status" value="1"/>
</dbReference>
<evidence type="ECO:0000256" key="5">
    <source>
        <dbReference type="PIRSR" id="PIRSR600821-52"/>
    </source>
</evidence>
<dbReference type="InterPro" id="IPR000821">
    <property type="entry name" value="Ala_racemase"/>
</dbReference>
<feature type="binding site" evidence="5">
    <location>
        <position position="135"/>
    </location>
    <ligand>
        <name>substrate</name>
    </ligand>
</feature>
<comment type="cofactor">
    <cofactor evidence="1 4">
        <name>pyridoxal 5'-phosphate</name>
        <dbReference type="ChEBI" id="CHEBI:597326"/>
    </cofactor>
</comment>
<feature type="domain" description="Alanine racemase C-terminal" evidence="6">
    <location>
        <begin position="242"/>
        <end position="370"/>
    </location>
</feature>
<dbReference type="Pfam" id="PF01168">
    <property type="entry name" value="Ala_racemase_N"/>
    <property type="match status" value="1"/>
</dbReference>
<dbReference type="InterPro" id="IPR011079">
    <property type="entry name" value="Ala_racemase_C"/>
</dbReference>
<feature type="modified residue" description="N6-(pyridoxal phosphate)lysine" evidence="4">
    <location>
        <position position="36"/>
    </location>
</feature>
<organism evidence="7 8">
    <name type="scientific">Microbacterium azadirachtae</name>
    <dbReference type="NCBI Taxonomy" id="582680"/>
    <lineage>
        <taxon>Bacteria</taxon>
        <taxon>Bacillati</taxon>
        <taxon>Actinomycetota</taxon>
        <taxon>Actinomycetes</taxon>
        <taxon>Micrococcales</taxon>
        <taxon>Microbacteriaceae</taxon>
        <taxon>Microbacterium</taxon>
    </lineage>
</organism>
<dbReference type="PRINTS" id="PR00992">
    <property type="entry name" value="ALARACEMASE"/>
</dbReference>
<dbReference type="SMART" id="SM01005">
    <property type="entry name" value="Ala_racemase_C"/>
    <property type="match status" value="1"/>
</dbReference>
<evidence type="ECO:0000256" key="1">
    <source>
        <dbReference type="ARBA" id="ARBA00001933"/>
    </source>
</evidence>
<sequence length="375" mass="39439">MTRGPGWIEVDVDAIAHNVATVQRELGPTPLCGVVKADAYGHGVDLVLPVLMAAGVGIIGVTANDEAHAARRLGFRGRIVRVRTALRDEIEDAAPAHVEEWIGGLAHAREVDAAARVIGRRIGAHVSINATGLSRDGIDLRRAGGPEEVAAVGALPGVHALGVCAHFPCEDEHDVAEGAEEFRSQSAEAAALLAARAGRRLERHCATSFAALSVPASRFDLVRVGAALYGDTSAAPGLLRPALRLLSRVAAINVYPPGRTAGYDRTHRTTRTSRLAVVPLGYADGFHRVLGGRAEVLVGGRRAPVVDRHAMNTLLIDVTDHPAVQVGDEVTLAGAQGGDAITMQDLERASGQIAADLYTAWGRLLPRLARRGGRT</sequence>
<dbReference type="PANTHER" id="PTHR30511">
    <property type="entry name" value="ALANINE RACEMASE"/>
    <property type="match status" value="1"/>
</dbReference>
<dbReference type="SUPFAM" id="SSF50621">
    <property type="entry name" value="Alanine racemase C-terminal domain-like"/>
    <property type="match status" value="1"/>
</dbReference>
<dbReference type="InterPro" id="IPR001608">
    <property type="entry name" value="Ala_racemase_N"/>
</dbReference>
<dbReference type="PANTHER" id="PTHR30511:SF0">
    <property type="entry name" value="ALANINE RACEMASE, CATABOLIC-RELATED"/>
    <property type="match status" value="1"/>
</dbReference>
<dbReference type="Pfam" id="PF00842">
    <property type="entry name" value="Ala_racemase_C"/>
    <property type="match status" value="1"/>
</dbReference>
<dbReference type="EMBL" id="FOYR01000004">
    <property type="protein sequence ID" value="SFR72531.1"/>
    <property type="molecule type" value="Genomic_DNA"/>
</dbReference>
<accession>A0A1I6J0Z1</accession>
<dbReference type="AlphaFoldDB" id="A0A1I6J0Z1"/>
<evidence type="ECO:0000256" key="4">
    <source>
        <dbReference type="PIRSR" id="PIRSR600821-50"/>
    </source>
</evidence>
<dbReference type="GO" id="GO:0030170">
    <property type="term" value="F:pyridoxal phosphate binding"/>
    <property type="evidence" value="ECO:0007669"/>
    <property type="project" value="TreeGrafter"/>
</dbReference>
<gene>
    <name evidence="7" type="ORF">SAMN04488591_3193</name>
</gene>
<proteinExistence type="predicted"/>
<keyword evidence="2 4" id="KW-0663">Pyridoxal phosphate</keyword>
<dbReference type="GO" id="GO:0008784">
    <property type="term" value="F:alanine racemase activity"/>
    <property type="evidence" value="ECO:0007669"/>
    <property type="project" value="InterPro"/>
</dbReference>
<dbReference type="SUPFAM" id="SSF51419">
    <property type="entry name" value="PLP-binding barrel"/>
    <property type="match status" value="1"/>
</dbReference>